<proteinExistence type="predicted"/>
<feature type="transmembrane region" description="Helical" evidence="6">
    <location>
        <begin position="71"/>
        <end position="90"/>
    </location>
</feature>
<gene>
    <name evidence="7" type="ORF">D3P09_25620</name>
</gene>
<evidence type="ECO:0000256" key="3">
    <source>
        <dbReference type="ARBA" id="ARBA00022692"/>
    </source>
</evidence>
<dbReference type="InterPro" id="IPR039072">
    <property type="entry name" value="ATP_synth_I_Bacilli"/>
</dbReference>
<dbReference type="OrthoDB" id="2663723at2"/>
<accession>A0A3A6PLE5</accession>
<name>A0A3A6PLE5_9BACL</name>
<organism evidence="7 8">
    <name type="scientific">Paenibacillus pinisoli</name>
    <dbReference type="NCBI Taxonomy" id="1276110"/>
    <lineage>
        <taxon>Bacteria</taxon>
        <taxon>Bacillati</taxon>
        <taxon>Bacillota</taxon>
        <taxon>Bacilli</taxon>
        <taxon>Bacillales</taxon>
        <taxon>Paenibacillaceae</taxon>
        <taxon>Paenibacillus</taxon>
    </lineage>
</organism>
<dbReference type="RefSeq" id="WP_120114288.1">
    <property type="nucleotide sequence ID" value="NZ_QXQB01000008.1"/>
</dbReference>
<evidence type="ECO:0000256" key="5">
    <source>
        <dbReference type="ARBA" id="ARBA00023136"/>
    </source>
</evidence>
<evidence type="ECO:0000256" key="6">
    <source>
        <dbReference type="SAM" id="Phobius"/>
    </source>
</evidence>
<feature type="transmembrane region" description="Helical" evidence="6">
    <location>
        <begin position="7"/>
        <end position="26"/>
    </location>
</feature>
<keyword evidence="4 6" id="KW-1133">Transmembrane helix</keyword>
<evidence type="ECO:0000256" key="2">
    <source>
        <dbReference type="ARBA" id="ARBA00022475"/>
    </source>
</evidence>
<keyword evidence="3 6" id="KW-0812">Transmembrane</keyword>
<dbReference type="Proteomes" id="UP000267798">
    <property type="component" value="Unassembled WGS sequence"/>
</dbReference>
<reference evidence="7 8" key="1">
    <citation type="submission" date="2018-09" db="EMBL/GenBank/DDBJ databases">
        <title>Paenibacillus aracenensis nov. sp. isolated from a cave in southern Spain.</title>
        <authorList>
            <person name="Jurado V."/>
            <person name="Gutierrez-Patricio S."/>
            <person name="Gonzalez-Pimentel J.L."/>
            <person name="Miller A.Z."/>
            <person name="Laiz L."/>
            <person name="Saiz-Jimenez C."/>
        </authorList>
    </citation>
    <scope>NUCLEOTIDE SEQUENCE [LARGE SCALE GENOMIC DNA]</scope>
    <source>
        <strain evidence="7 8">JCM 19203</strain>
    </source>
</reference>
<dbReference type="GO" id="GO:0005886">
    <property type="term" value="C:plasma membrane"/>
    <property type="evidence" value="ECO:0007669"/>
    <property type="project" value="UniProtKB-SubCell"/>
</dbReference>
<protein>
    <submittedName>
        <fullName evidence="7">ATP synthase subunit I</fullName>
    </submittedName>
</protein>
<comment type="caution">
    <text evidence="7">The sequence shown here is derived from an EMBL/GenBank/DDBJ whole genome shotgun (WGS) entry which is preliminary data.</text>
</comment>
<dbReference type="AlphaFoldDB" id="A0A3A6PLE5"/>
<dbReference type="InterPro" id="IPR005598">
    <property type="entry name" value="ATP_synth_I"/>
</dbReference>
<evidence type="ECO:0000256" key="1">
    <source>
        <dbReference type="ARBA" id="ARBA00004651"/>
    </source>
</evidence>
<evidence type="ECO:0000313" key="7">
    <source>
        <dbReference type="EMBL" id="RJX36893.1"/>
    </source>
</evidence>
<feature type="transmembrane region" description="Helical" evidence="6">
    <location>
        <begin position="32"/>
        <end position="50"/>
    </location>
</feature>
<keyword evidence="5 6" id="KW-0472">Membrane</keyword>
<keyword evidence="2" id="KW-1003">Cell membrane</keyword>
<dbReference type="PANTHER" id="PTHR40035">
    <property type="entry name" value="ATP SYNTHASE PROTEIN I"/>
    <property type="match status" value="1"/>
</dbReference>
<dbReference type="EMBL" id="QXQB01000008">
    <property type="protein sequence ID" value="RJX36893.1"/>
    <property type="molecule type" value="Genomic_DNA"/>
</dbReference>
<dbReference type="Pfam" id="PF03899">
    <property type="entry name" value="ATP-synt_I"/>
    <property type="match status" value="1"/>
</dbReference>
<evidence type="ECO:0000256" key="4">
    <source>
        <dbReference type="ARBA" id="ARBA00022989"/>
    </source>
</evidence>
<keyword evidence="8" id="KW-1185">Reference proteome</keyword>
<evidence type="ECO:0000313" key="8">
    <source>
        <dbReference type="Proteomes" id="UP000267798"/>
    </source>
</evidence>
<feature type="transmembrane region" description="Helical" evidence="6">
    <location>
        <begin position="96"/>
        <end position="116"/>
    </location>
</feature>
<sequence>MDNIFKMAMRGALFFAAACLLLWGIFPEWKSVFAGLLLGVVASFMNALLLRRRVEIVGQAMANRGMRKMGLGLGSRMAMVLLVAMVAYKYPETFNLPATLAASMVMPFILLVSALIHQKRLNSGKG</sequence>
<comment type="subcellular location">
    <subcellularLocation>
        <location evidence="1">Cell membrane</location>
        <topology evidence="1">Multi-pass membrane protein</topology>
    </subcellularLocation>
</comment>
<dbReference type="PANTHER" id="PTHR40035:SF1">
    <property type="entry name" value="ATP SYNTHASE PROTEIN I"/>
    <property type="match status" value="1"/>
</dbReference>